<feature type="transmembrane region" description="Helical" evidence="6">
    <location>
        <begin position="98"/>
        <end position="120"/>
    </location>
</feature>
<gene>
    <name evidence="9" type="ORF">CRG98_021600</name>
</gene>
<name>A0A2I0JQ49_PUNGR</name>
<feature type="transmembrane region" description="Helical" evidence="6">
    <location>
        <begin position="69"/>
        <end position="91"/>
    </location>
</feature>
<dbReference type="InterPro" id="IPR056555">
    <property type="entry name" value="NFD4_C"/>
</dbReference>
<keyword evidence="2 6" id="KW-0812">Transmembrane</keyword>
<organism evidence="9 10">
    <name type="scientific">Punica granatum</name>
    <name type="common">Pomegranate</name>
    <dbReference type="NCBI Taxonomy" id="22663"/>
    <lineage>
        <taxon>Eukaryota</taxon>
        <taxon>Viridiplantae</taxon>
        <taxon>Streptophyta</taxon>
        <taxon>Embryophyta</taxon>
        <taxon>Tracheophyta</taxon>
        <taxon>Spermatophyta</taxon>
        <taxon>Magnoliopsida</taxon>
        <taxon>eudicotyledons</taxon>
        <taxon>Gunneridae</taxon>
        <taxon>Pentapetalae</taxon>
        <taxon>rosids</taxon>
        <taxon>malvids</taxon>
        <taxon>Myrtales</taxon>
        <taxon>Lythraceae</taxon>
        <taxon>Punica</taxon>
    </lineage>
</organism>
<keyword evidence="10" id="KW-1185">Reference proteome</keyword>
<dbReference type="PANTHER" id="PTHR21576:SF11">
    <property type="entry name" value="MAJOR FACILITATOR SUPERFAMILY PROTEIN"/>
    <property type="match status" value="1"/>
</dbReference>
<dbReference type="Pfam" id="PF23262">
    <property type="entry name" value="NFD4_C"/>
    <property type="match status" value="1"/>
</dbReference>
<protein>
    <recommendedName>
        <fullName evidence="8">NFD4 C-terminal domain-containing protein</fullName>
    </recommendedName>
</protein>
<evidence type="ECO:0000313" key="10">
    <source>
        <dbReference type="Proteomes" id="UP000233551"/>
    </source>
</evidence>
<reference evidence="9 10" key="1">
    <citation type="submission" date="2017-11" db="EMBL/GenBank/DDBJ databases">
        <title>De-novo sequencing of pomegranate (Punica granatum L.) genome.</title>
        <authorList>
            <person name="Akparov Z."/>
            <person name="Amiraslanov A."/>
            <person name="Hajiyeva S."/>
            <person name="Abbasov M."/>
            <person name="Kaur K."/>
            <person name="Hamwieh A."/>
            <person name="Solovyev V."/>
            <person name="Salamov A."/>
            <person name="Braich B."/>
            <person name="Kosarev P."/>
            <person name="Mahmoud A."/>
            <person name="Hajiyev E."/>
            <person name="Babayeva S."/>
            <person name="Izzatullayeva V."/>
            <person name="Mammadov A."/>
            <person name="Mammadov A."/>
            <person name="Sharifova S."/>
            <person name="Ojaghi J."/>
            <person name="Eynullazada K."/>
            <person name="Bayramov B."/>
            <person name="Abdulazimova A."/>
            <person name="Shahmuradov I."/>
        </authorList>
    </citation>
    <scope>NUCLEOTIDE SEQUENCE [LARGE SCALE GENOMIC DNA]</scope>
    <source>
        <strain evidence="10">cv. AG2017</strain>
        <tissue evidence="9">Leaf</tissue>
    </source>
</reference>
<evidence type="ECO:0000256" key="3">
    <source>
        <dbReference type="ARBA" id="ARBA00022989"/>
    </source>
</evidence>
<evidence type="ECO:0000256" key="1">
    <source>
        <dbReference type="ARBA" id="ARBA00004141"/>
    </source>
</evidence>
<dbReference type="EMBL" id="PGOL01001449">
    <property type="protein sequence ID" value="PKI58020.1"/>
    <property type="molecule type" value="Genomic_DNA"/>
</dbReference>
<accession>A0A2I0JQ49</accession>
<feature type="compositionally biased region" description="Basic and acidic residues" evidence="5">
    <location>
        <begin position="330"/>
        <end position="339"/>
    </location>
</feature>
<sequence>MAGRRANTYLLLNSILPAIVSAVTAPFVKDNMARCGSEDADDPNYLHHHDHQNDSRCCNDDEEGASGLFGVLFAITIATGIFAVISSLGTISTGISPVYDVVGMGLLLLAPLVIPLTATIRGSWLGRWWANRQQRTQIHDLATSGPETGNGHHLGSGESALVIMKEGDGQVQRQQQAAGGLAPAAHDQAILESGYGDHCGNISSAREDVGVKLMLRRMDFWLYFFMYMCGATLGLRILGNLRGLRLRGGNIKKLRGGNMKRLRGGSWKKFREGCGEMLKRRPAPMILLWTNYKMGRNTRDWNEEDAGRAFAESTVFGLEEMEVGVGASGMEHEERDDTTKRKKGSSIKKRNKKEWKEGRGVT</sequence>
<dbReference type="GO" id="GO:0016020">
    <property type="term" value="C:membrane"/>
    <property type="evidence" value="ECO:0007669"/>
    <property type="project" value="UniProtKB-SubCell"/>
</dbReference>
<dbReference type="PANTHER" id="PTHR21576">
    <property type="entry name" value="UNCHARACTERIZED NODULIN-LIKE PROTEIN"/>
    <property type="match status" value="1"/>
</dbReference>
<comment type="subcellular location">
    <subcellularLocation>
        <location evidence="1">Membrane</location>
        <topology evidence="1">Multi-pass membrane protein</topology>
    </subcellularLocation>
</comment>
<evidence type="ECO:0000313" key="9">
    <source>
        <dbReference type="EMBL" id="PKI58020.1"/>
    </source>
</evidence>
<evidence type="ECO:0000259" key="8">
    <source>
        <dbReference type="Pfam" id="PF23262"/>
    </source>
</evidence>
<feature type="region of interest" description="Disordered" evidence="5">
    <location>
        <begin position="324"/>
        <end position="362"/>
    </location>
</feature>
<feature type="signal peptide" evidence="7">
    <location>
        <begin position="1"/>
        <end position="22"/>
    </location>
</feature>
<dbReference type="STRING" id="22663.A0A2I0JQ49"/>
<evidence type="ECO:0000256" key="4">
    <source>
        <dbReference type="ARBA" id="ARBA00023136"/>
    </source>
</evidence>
<proteinExistence type="predicted"/>
<keyword evidence="3 6" id="KW-1133">Transmembrane helix</keyword>
<feature type="chain" id="PRO_5014173628" description="NFD4 C-terminal domain-containing protein" evidence="7">
    <location>
        <begin position="23"/>
        <end position="362"/>
    </location>
</feature>
<keyword evidence="4 6" id="KW-0472">Membrane</keyword>
<keyword evidence="7" id="KW-0732">Signal</keyword>
<feature type="domain" description="NFD4 C-terminal" evidence="8">
    <location>
        <begin position="207"/>
        <end position="242"/>
    </location>
</feature>
<feature type="compositionally biased region" description="Basic residues" evidence="5">
    <location>
        <begin position="340"/>
        <end position="353"/>
    </location>
</feature>
<evidence type="ECO:0000256" key="7">
    <source>
        <dbReference type="SAM" id="SignalP"/>
    </source>
</evidence>
<evidence type="ECO:0000256" key="2">
    <source>
        <dbReference type="ARBA" id="ARBA00022692"/>
    </source>
</evidence>
<dbReference type="Proteomes" id="UP000233551">
    <property type="component" value="Unassembled WGS sequence"/>
</dbReference>
<evidence type="ECO:0000256" key="6">
    <source>
        <dbReference type="SAM" id="Phobius"/>
    </source>
</evidence>
<dbReference type="AlphaFoldDB" id="A0A2I0JQ49"/>
<evidence type="ECO:0000256" key="5">
    <source>
        <dbReference type="SAM" id="MobiDB-lite"/>
    </source>
</evidence>
<comment type="caution">
    <text evidence="9">The sequence shown here is derived from an EMBL/GenBank/DDBJ whole genome shotgun (WGS) entry which is preliminary data.</text>
</comment>
<feature type="transmembrane region" description="Helical" evidence="6">
    <location>
        <begin position="220"/>
        <end position="238"/>
    </location>
</feature>